<evidence type="ECO:0000256" key="5">
    <source>
        <dbReference type="ARBA" id="ARBA00038063"/>
    </source>
</evidence>
<dbReference type="PANTHER" id="PTHR17224:SF1">
    <property type="entry name" value="PEPTIDYL-TRNA HYDROLASE"/>
    <property type="match status" value="1"/>
</dbReference>
<comment type="subunit">
    <text evidence="8">Monomer.</text>
</comment>
<feature type="site" description="Stabilizes the basic form of H active site to accept a proton" evidence="8">
    <location>
        <position position="91"/>
    </location>
</feature>
<dbReference type="InterPro" id="IPR036416">
    <property type="entry name" value="Pept_tRNA_hydro_sf"/>
</dbReference>
<dbReference type="GO" id="GO:0000049">
    <property type="term" value="F:tRNA binding"/>
    <property type="evidence" value="ECO:0007669"/>
    <property type="project" value="UniProtKB-UniRule"/>
</dbReference>
<comment type="caution">
    <text evidence="9">The sequence shown here is derived from an EMBL/GenBank/DDBJ whole genome shotgun (WGS) entry which is preliminary data.</text>
</comment>
<feature type="binding site" evidence="8">
    <location>
        <position position="66"/>
    </location>
    <ligand>
        <name>tRNA</name>
        <dbReference type="ChEBI" id="CHEBI:17843"/>
    </ligand>
</feature>
<evidence type="ECO:0000256" key="3">
    <source>
        <dbReference type="ARBA" id="ARBA00022801"/>
    </source>
</evidence>
<dbReference type="InterPro" id="IPR001328">
    <property type="entry name" value="Pept_tRNA_hydro"/>
</dbReference>
<keyword evidence="3 8" id="KW-0378">Hydrolase</keyword>
<sequence length="189" mass="20574">MKLIIGLGNPEKQYETTFHNMGFLAVGEAADKLGVKFKKKECEASVAEANLGGEKVILARPVTYMNASGRAVKQLMAKYKVAPEDMVVIYDDYDLPKGKIRIRASGSAGTHNGMRSIIGEIGTGTFPRIRIGIRDEDVKIPIINYVLANIRKEDYPLFADACSAAADAAIAFARGEGIERVMSRYNGAE</sequence>
<dbReference type="Pfam" id="PF01195">
    <property type="entry name" value="Pept_tRNA_hydro"/>
    <property type="match status" value="1"/>
</dbReference>
<evidence type="ECO:0000256" key="7">
    <source>
        <dbReference type="ARBA" id="ARBA00050038"/>
    </source>
</evidence>
<comment type="catalytic activity">
    <reaction evidence="6 8">
        <text>an N-acyl-L-alpha-aminoacyl-tRNA + H2O = an N-acyl-L-amino acid + a tRNA + H(+)</text>
        <dbReference type="Rhea" id="RHEA:54448"/>
        <dbReference type="Rhea" id="RHEA-COMP:10123"/>
        <dbReference type="Rhea" id="RHEA-COMP:13883"/>
        <dbReference type="ChEBI" id="CHEBI:15377"/>
        <dbReference type="ChEBI" id="CHEBI:15378"/>
        <dbReference type="ChEBI" id="CHEBI:59874"/>
        <dbReference type="ChEBI" id="CHEBI:78442"/>
        <dbReference type="ChEBI" id="CHEBI:138191"/>
        <dbReference type="EC" id="3.1.1.29"/>
    </reaction>
</comment>
<feature type="site" description="Discriminates between blocked and unblocked aminoacyl-tRNA" evidence="8">
    <location>
        <position position="9"/>
    </location>
</feature>
<dbReference type="Proteomes" id="UP000824135">
    <property type="component" value="Unassembled WGS sequence"/>
</dbReference>
<protein>
    <recommendedName>
        <fullName evidence="7 8">Peptidyl-tRNA hydrolase</fullName>
        <shortName evidence="8">Pth</shortName>
        <ecNumber evidence="1 8">3.1.1.29</ecNumber>
    </recommendedName>
</protein>
<organism evidence="9 10">
    <name type="scientific">Candidatus Borkfalkia excrementavium</name>
    <dbReference type="NCBI Taxonomy" id="2838505"/>
    <lineage>
        <taxon>Bacteria</taxon>
        <taxon>Bacillati</taxon>
        <taxon>Bacillota</taxon>
        <taxon>Clostridia</taxon>
        <taxon>Christensenellales</taxon>
        <taxon>Christensenellaceae</taxon>
        <taxon>Candidatus Borkfalkia</taxon>
    </lineage>
</organism>
<reference evidence="9" key="2">
    <citation type="submission" date="2021-04" db="EMBL/GenBank/DDBJ databases">
        <authorList>
            <person name="Gilroy R."/>
        </authorList>
    </citation>
    <scope>NUCLEOTIDE SEQUENCE</scope>
    <source>
        <strain evidence="9">CHK199-9574</strain>
    </source>
</reference>
<comment type="subcellular location">
    <subcellularLocation>
        <location evidence="8">Cytoplasm</location>
    </subcellularLocation>
</comment>
<dbReference type="PROSITE" id="PS01196">
    <property type="entry name" value="PEPT_TRNA_HYDROL_2"/>
    <property type="match status" value="1"/>
</dbReference>
<dbReference type="AlphaFoldDB" id="A0A9D1ZAJ4"/>
<keyword evidence="4 8" id="KW-0694">RNA-binding</keyword>
<evidence type="ECO:0000256" key="2">
    <source>
        <dbReference type="ARBA" id="ARBA00022555"/>
    </source>
</evidence>
<comment type="similarity">
    <text evidence="5 8">Belongs to the PTH family.</text>
</comment>
<dbReference type="GO" id="GO:0004045">
    <property type="term" value="F:peptidyl-tRNA hydrolase activity"/>
    <property type="evidence" value="ECO:0007669"/>
    <property type="project" value="UniProtKB-UniRule"/>
</dbReference>
<dbReference type="PANTHER" id="PTHR17224">
    <property type="entry name" value="PEPTIDYL-TRNA HYDROLASE"/>
    <property type="match status" value="1"/>
</dbReference>
<feature type="binding site" evidence="8">
    <location>
        <position position="14"/>
    </location>
    <ligand>
        <name>tRNA</name>
        <dbReference type="ChEBI" id="CHEBI:17843"/>
    </ligand>
</feature>
<feature type="binding site" evidence="8">
    <location>
        <position position="112"/>
    </location>
    <ligand>
        <name>tRNA</name>
        <dbReference type="ChEBI" id="CHEBI:17843"/>
    </ligand>
</feature>
<comment type="function">
    <text evidence="8">Hydrolyzes ribosome-free peptidyl-tRNAs (with 1 or more amino acids incorporated), which drop off the ribosome during protein synthesis, or as a result of ribosome stalling.</text>
</comment>
<dbReference type="HAMAP" id="MF_00083">
    <property type="entry name" value="Pept_tRNA_hydro_bact"/>
    <property type="match status" value="1"/>
</dbReference>
<dbReference type="Gene3D" id="3.40.50.1470">
    <property type="entry name" value="Peptidyl-tRNA hydrolase"/>
    <property type="match status" value="1"/>
</dbReference>
<comment type="function">
    <text evidence="8">Catalyzes the release of premature peptidyl moieties from peptidyl-tRNA molecules trapped in stalled 50S ribosomal subunits, and thus maintains levels of free tRNAs and 50S ribosomes.</text>
</comment>
<keyword evidence="8" id="KW-0963">Cytoplasm</keyword>
<reference evidence="9" key="1">
    <citation type="journal article" date="2021" name="PeerJ">
        <title>Extensive microbial diversity within the chicken gut microbiome revealed by metagenomics and culture.</title>
        <authorList>
            <person name="Gilroy R."/>
            <person name="Ravi A."/>
            <person name="Getino M."/>
            <person name="Pursley I."/>
            <person name="Horton D.L."/>
            <person name="Alikhan N.F."/>
            <person name="Baker D."/>
            <person name="Gharbi K."/>
            <person name="Hall N."/>
            <person name="Watson M."/>
            <person name="Adriaenssens E.M."/>
            <person name="Foster-Nyarko E."/>
            <person name="Jarju S."/>
            <person name="Secka A."/>
            <person name="Antonio M."/>
            <person name="Oren A."/>
            <person name="Chaudhuri R.R."/>
            <person name="La Ragione R."/>
            <person name="Hildebrand F."/>
            <person name="Pallen M.J."/>
        </authorList>
    </citation>
    <scope>NUCLEOTIDE SEQUENCE</scope>
    <source>
        <strain evidence="9">CHK199-9574</strain>
    </source>
</reference>
<name>A0A9D1ZAJ4_9FIRM</name>
<evidence type="ECO:0000256" key="8">
    <source>
        <dbReference type="HAMAP-Rule" id="MF_00083"/>
    </source>
</evidence>
<evidence type="ECO:0000313" key="10">
    <source>
        <dbReference type="Proteomes" id="UP000824135"/>
    </source>
</evidence>
<feature type="active site" description="Proton acceptor" evidence="8">
    <location>
        <position position="19"/>
    </location>
</feature>
<dbReference type="GO" id="GO:0005737">
    <property type="term" value="C:cytoplasm"/>
    <property type="evidence" value="ECO:0007669"/>
    <property type="project" value="UniProtKB-SubCell"/>
</dbReference>
<dbReference type="GO" id="GO:0006515">
    <property type="term" value="P:protein quality control for misfolded or incompletely synthesized proteins"/>
    <property type="evidence" value="ECO:0007669"/>
    <property type="project" value="UniProtKB-UniRule"/>
</dbReference>
<feature type="binding site" evidence="8">
    <location>
        <position position="64"/>
    </location>
    <ligand>
        <name>tRNA</name>
        <dbReference type="ChEBI" id="CHEBI:17843"/>
    </ligand>
</feature>
<gene>
    <name evidence="8 9" type="primary">pth</name>
    <name evidence="9" type="ORF">H9728_02095</name>
</gene>
<evidence type="ECO:0000256" key="1">
    <source>
        <dbReference type="ARBA" id="ARBA00013260"/>
    </source>
</evidence>
<dbReference type="EC" id="3.1.1.29" evidence="1 8"/>
<dbReference type="EMBL" id="DXCO01000017">
    <property type="protein sequence ID" value="HIY77813.1"/>
    <property type="molecule type" value="Genomic_DNA"/>
</dbReference>
<keyword evidence="2 8" id="KW-0820">tRNA-binding</keyword>
<dbReference type="GO" id="GO:0072344">
    <property type="term" value="P:rescue of stalled ribosome"/>
    <property type="evidence" value="ECO:0007669"/>
    <property type="project" value="UniProtKB-UniRule"/>
</dbReference>
<dbReference type="SUPFAM" id="SSF53178">
    <property type="entry name" value="Peptidyl-tRNA hydrolase-like"/>
    <property type="match status" value="1"/>
</dbReference>
<evidence type="ECO:0000256" key="4">
    <source>
        <dbReference type="ARBA" id="ARBA00022884"/>
    </source>
</evidence>
<dbReference type="FunFam" id="3.40.50.1470:FF:000001">
    <property type="entry name" value="Peptidyl-tRNA hydrolase"/>
    <property type="match status" value="1"/>
</dbReference>
<proteinExistence type="inferred from homology"/>
<dbReference type="CDD" id="cd00462">
    <property type="entry name" value="PTH"/>
    <property type="match status" value="1"/>
</dbReference>
<accession>A0A9D1ZAJ4</accession>
<evidence type="ECO:0000313" key="9">
    <source>
        <dbReference type="EMBL" id="HIY77813.1"/>
    </source>
</evidence>
<dbReference type="InterPro" id="IPR018171">
    <property type="entry name" value="Pept_tRNA_hydro_CS"/>
</dbReference>
<evidence type="ECO:0000256" key="6">
    <source>
        <dbReference type="ARBA" id="ARBA00048707"/>
    </source>
</evidence>
<dbReference type="NCBIfam" id="TIGR00447">
    <property type="entry name" value="pth"/>
    <property type="match status" value="1"/>
</dbReference>